<proteinExistence type="predicted"/>
<organism evidence="2 3">
    <name type="scientific">Champsocephalus esox</name>
    <name type="common">pike icefish</name>
    <dbReference type="NCBI Taxonomy" id="159716"/>
    <lineage>
        <taxon>Eukaryota</taxon>
        <taxon>Metazoa</taxon>
        <taxon>Chordata</taxon>
        <taxon>Craniata</taxon>
        <taxon>Vertebrata</taxon>
        <taxon>Euteleostomi</taxon>
        <taxon>Actinopterygii</taxon>
        <taxon>Neopterygii</taxon>
        <taxon>Teleostei</taxon>
        <taxon>Neoteleostei</taxon>
        <taxon>Acanthomorphata</taxon>
        <taxon>Eupercaria</taxon>
        <taxon>Perciformes</taxon>
        <taxon>Notothenioidei</taxon>
        <taxon>Channichthyidae</taxon>
        <taxon>Champsocephalus</taxon>
    </lineage>
</organism>
<keyword evidence="3" id="KW-1185">Reference proteome</keyword>
<accession>A0AAN8CJM7</accession>
<dbReference type="Proteomes" id="UP001335648">
    <property type="component" value="Unassembled WGS sequence"/>
</dbReference>
<evidence type="ECO:0000256" key="1">
    <source>
        <dbReference type="SAM" id="MobiDB-lite"/>
    </source>
</evidence>
<gene>
    <name evidence="2" type="ORF">CesoFtcFv8_006596</name>
</gene>
<feature type="compositionally biased region" description="Polar residues" evidence="1">
    <location>
        <begin position="78"/>
        <end position="90"/>
    </location>
</feature>
<evidence type="ECO:0000313" key="3">
    <source>
        <dbReference type="Proteomes" id="UP001335648"/>
    </source>
</evidence>
<sequence length="102" mass="10869">MFPRSLRSMGKHKCTTSPTLTHAPCRVGMDNSEEGSPSLPPALYGADCAPCLPSPSGAWENTSALCPGGVRHLLTHSHPPSHQSCIASVSTDDEKEPDMSRR</sequence>
<dbReference type="EMBL" id="JAULUE010002050">
    <property type="protein sequence ID" value="KAK5905096.1"/>
    <property type="molecule type" value="Genomic_DNA"/>
</dbReference>
<name>A0AAN8CJM7_9TELE</name>
<feature type="region of interest" description="Disordered" evidence="1">
    <location>
        <begin position="77"/>
        <end position="102"/>
    </location>
</feature>
<protein>
    <submittedName>
        <fullName evidence="2">Uncharacterized protein</fullName>
    </submittedName>
</protein>
<reference evidence="2 3" key="1">
    <citation type="journal article" date="2023" name="Mol. Biol. Evol.">
        <title>Genomics of Secondarily Temperate Adaptation in the Only Non-Antarctic Icefish.</title>
        <authorList>
            <person name="Rivera-Colon A.G."/>
            <person name="Rayamajhi N."/>
            <person name="Minhas B.F."/>
            <person name="Madrigal G."/>
            <person name="Bilyk K.T."/>
            <person name="Yoon V."/>
            <person name="Hune M."/>
            <person name="Gregory S."/>
            <person name="Cheng C.H.C."/>
            <person name="Catchen J.M."/>
        </authorList>
    </citation>
    <scope>NUCLEOTIDE SEQUENCE [LARGE SCALE GENOMIC DNA]</scope>
    <source>
        <strain evidence="2">JC2023a</strain>
    </source>
</reference>
<dbReference type="AlphaFoldDB" id="A0AAN8CJM7"/>
<evidence type="ECO:0000313" key="2">
    <source>
        <dbReference type="EMBL" id="KAK5905096.1"/>
    </source>
</evidence>
<comment type="caution">
    <text evidence="2">The sequence shown here is derived from an EMBL/GenBank/DDBJ whole genome shotgun (WGS) entry which is preliminary data.</text>
</comment>